<dbReference type="EnsemblPlants" id="KEH37147">
    <property type="protein sequence ID" value="KEH37147"/>
    <property type="gene ID" value="MTR_2g033875"/>
</dbReference>
<proteinExistence type="predicted"/>
<dbReference type="AlphaFoldDB" id="A0A072V5N5"/>
<protein>
    <submittedName>
        <fullName evidence="1 2">Uncharacterized protein</fullName>
    </submittedName>
</protein>
<name>A0A072V5N5_MEDTR</name>
<reference evidence="1 3" key="2">
    <citation type="journal article" date="2014" name="BMC Genomics">
        <title>An improved genome release (version Mt4.0) for the model legume Medicago truncatula.</title>
        <authorList>
            <person name="Tang H."/>
            <person name="Krishnakumar V."/>
            <person name="Bidwell S."/>
            <person name="Rosen B."/>
            <person name="Chan A."/>
            <person name="Zhou S."/>
            <person name="Gentzbittel L."/>
            <person name="Childs K.L."/>
            <person name="Yandell M."/>
            <person name="Gundlach H."/>
            <person name="Mayer K.F."/>
            <person name="Schwartz D.C."/>
            <person name="Town C.D."/>
        </authorList>
    </citation>
    <scope>GENOME REANNOTATION</scope>
    <source>
        <strain evidence="1">A17</strain>
        <strain evidence="2 3">cv. Jemalong A17</strain>
    </source>
</reference>
<dbReference type="HOGENOM" id="CLU_2561718_0_0_1"/>
<dbReference type="EMBL" id="CM001218">
    <property type="protein sequence ID" value="KEH37147.1"/>
    <property type="molecule type" value="Genomic_DNA"/>
</dbReference>
<gene>
    <name evidence="1" type="ordered locus">MTR_2g033875</name>
</gene>
<reference evidence="1 3" key="1">
    <citation type="journal article" date="2011" name="Nature">
        <title>The Medicago genome provides insight into the evolution of rhizobial symbioses.</title>
        <authorList>
            <person name="Young N.D."/>
            <person name="Debelle F."/>
            <person name="Oldroyd G.E."/>
            <person name="Geurts R."/>
            <person name="Cannon S.B."/>
            <person name="Udvardi M.K."/>
            <person name="Benedito V.A."/>
            <person name="Mayer K.F."/>
            <person name="Gouzy J."/>
            <person name="Schoof H."/>
            <person name="Van de Peer Y."/>
            <person name="Proost S."/>
            <person name="Cook D.R."/>
            <person name="Meyers B.C."/>
            <person name="Spannagl M."/>
            <person name="Cheung F."/>
            <person name="De Mita S."/>
            <person name="Krishnakumar V."/>
            <person name="Gundlach H."/>
            <person name="Zhou S."/>
            <person name="Mudge J."/>
            <person name="Bharti A.K."/>
            <person name="Murray J.D."/>
            <person name="Naoumkina M.A."/>
            <person name="Rosen B."/>
            <person name="Silverstein K.A."/>
            <person name="Tang H."/>
            <person name="Rombauts S."/>
            <person name="Zhao P.X."/>
            <person name="Zhou P."/>
            <person name="Barbe V."/>
            <person name="Bardou P."/>
            <person name="Bechner M."/>
            <person name="Bellec A."/>
            <person name="Berger A."/>
            <person name="Berges H."/>
            <person name="Bidwell S."/>
            <person name="Bisseling T."/>
            <person name="Choisne N."/>
            <person name="Couloux A."/>
            <person name="Denny R."/>
            <person name="Deshpande S."/>
            <person name="Dai X."/>
            <person name="Doyle J.J."/>
            <person name="Dudez A.M."/>
            <person name="Farmer A.D."/>
            <person name="Fouteau S."/>
            <person name="Franken C."/>
            <person name="Gibelin C."/>
            <person name="Gish J."/>
            <person name="Goldstein S."/>
            <person name="Gonzalez A.J."/>
            <person name="Green P.J."/>
            <person name="Hallab A."/>
            <person name="Hartog M."/>
            <person name="Hua A."/>
            <person name="Humphray S.J."/>
            <person name="Jeong D.H."/>
            <person name="Jing Y."/>
            <person name="Jocker A."/>
            <person name="Kenton S.M."/>
            <person name="Kim D.J."/>
            <person name="Klee K."/>
            <person name="Lai H."/>
            <person name="Lang C."/>
            <person name="Lin S."/>
            <person name="Macmil S.L."/>
            <person name="Magdelenat G."/>
            <person name="Matthews L."/>
            <person name="McCorrison J."/>
            <person name="Monaghan E.L."/>
            <person name="Mun J.H."/>
            <person name="Najar F.Z."/>
            <person name="Nicholson C."/>
            <person name="Noirot C."/>
            <person name="O'Bleness M."/>
            <person name="Paule C.R."/>
            <person name="Poulain J."/>
            <person name="Prion F."/>
            <person name="Qin B."/>
            <person name="Qu C."/>
            <person name="Retzel E.F."/>
            <person name="Riddle C."/>
            <person name="Sallet E."/>
            <person name="Samain S."/>
            <person name="Samson N."/>
            <person name="Sanders I."/>
            <person name="Saurat O."/>
            <person name="Scarpelli C."/>
            <person name="Schiex T."/>
            <person name="Segurens B."/>
            <person name="Severin A.J."/>
            <person name="Sherrier D.J."/>
            <person name="Shi R."/>
            <person name="Sims S."/>
            <person name="Singer S.R."/>
            <person name="Sinharoy S."/>
            <person name="Sterck L."/>
            <person name="Viollet A."/>
            <person name="Wang B.B."/>
            <person name="Wang K."/>
            <person name="Wang M."/>
            <person name="Wang X."/>
            <person name="Warfsmann J."/>
            <person name="Weissenbach J."/>
            <person name="White D.D."/>
            <person name="White J.D."/>
            <person name="Wiley G.B."/>
            <person name="Wincker P."/>
            <person name="Xing Y."/>
            <person name="Yang L."/>
            <person name="Yao Z."/>
            <person name="Ying F."/>
            <person name="Zhai J."/>
            <person name="Zhou L."/>
            <person name="Zuber A."/>
            <person name="Denarie J."/>
            <person name="Dixon R.A."/>
            <person name="May G.D."/>
            <person name="Schwartz D.C."/>
            <person name="Rogers J."/>
            <person name="Quetier F."/>
            <person name="Town C.D."/>
            <person name="Roe B.A."/>
        </authorList>
    </citation>
    <scope>NUCLEOTIDE SEQUENCE [LARGE SCALE GENOMIC DNA]</scope>
    <source>
        <strain evidence="1">A17</strain>
        <strain evidence="2 3">cv. Jemalong A17</strain>
    </source>
</reference>
<dbReference type="Proteomes" id="UP000002051">
    <property type="component" value="Chromosome 2"/>
</dbReference>
<evidence type="ECO:0000313" key="1">
    <source>
        <dbReference type="EMBL" id="KEH37147.1"/>
    </source>
</evidence>
<reference evidence="2" key="3">
    <citation type="submission" date="2015-04" db="UniProtKB">
        <authorList>
            <consortium name="EnsemblPlants"/>
        </authorList>
    </citation>
    <scope>IDENTIFICATION</scope>
    <source>
        <strain evidence="2">cv. Jemalong A17</strain>
    </source>
</reference>
<accession>A0A072V5N5</accession>
<organism evidence="1 3">
    <name type="scientific">Medicago truncatula</name>
    <name type="common">Barrel medic</name>
    <name type="synonym">Medicago tribuloides</name>
    <dbReference type="NCBI Taxonomy" id="3880"/>
    <lineage>
        <taxon>Eukaryota</taxon>
        <taxon>Viridiplantae</taxon>
        <taxon>Streptophyta</taxon>
        <taxon>Embryophyta</taxon>
        <taxon>Tracheophyta</taxon>
        <taxon>Spermatophyta</taxon>
        <taxon>Magnoliopsida</taxon>
        <taxon>eudicotyledons</taxon>
        <taxon>Gunneridae</taxon>
        <taxon>Pentapetalae</taxon>
        <taxon>rosids</taxon>
        <taxon>fabids</taxon>
        <taxon>Fabales</taxon>
        <taxon>Fabaceae</taxon>
        <taxon>Papilionoideae</taxon>
        <taxon>50 kb inversion clade</taxon>
        <taxon>NPAAA clade</taxon>
        <taxon>Hologalegina</taxon>
        <taxon>IRL clade</taxon>
        <taxon>Trifolieae</taxon>
        <taxon>Medicago</taxon>
    </lineage>
</organism>
<sequence length="82" mass="9167">MRGARRTVHIVARTTTLVTSERDTTCWVFVLAALLLKQISLSLTGDNNSVAPMWLLNLAFTLLLRVSQLRILSVVKKDTKEA</sequence>
<keyword evidence="3" id="KW-1185">Reference proteome</keyword>
<evidence type="ECO:0000313" key="3">
    <source>
        <dbReference type="Proteomes" id="UP000002051"/>
    </source>
</evidence>
<evidence type="ECO:0000313" key="2">
    <source>
        <dbReference type="EnsemblPlants" id="KEH37147"/>
    </source>
</evidence>